<evidence type="ECO:0000256" key="1">
    <source>
        <dbReference type="SAM" id="MobiDB-lite"/>
    </source>
</evidence>
<evidence type="ECO:0008006" key="5">
    <source>
        <dbReference type="Google" id="ProtNLM"/>
    </source>
</evidence>
<dbReference type="AlphaFoldDB" id="A0A5A7N162"/>
<keyword evidence="2" id="KW-0472">Membrane</keyword>
<accession>A0A5A7N162</accession>
<evidence type="ECO:0000313" key="4">
    <source>
        <dbReference type="Proteomes" id="UP000325187"/>
    </source>
</evidence>
<feature type="transmembrane region" description="Helical" evidence="2">
    <location>
        <begin position="12"/>
        <end position="30"/>
    </location>
</feature>
<dbReference type="RefSeq" id="WP_150002778.1">
    <property type="nucleotide sequence ID" value="NZ_BKCM01000015.1"/>
</dbReference>
<comment type="caution">
    <text evidence="3">The sequence shown here is derived from an EMBL/GenBank/DDBJ whole genome shotgun (WGS) entry which is preliminary data.</text>
</comment>
<name>A0A5A7N162_9PROT</name>
<dbReference type="Proteomes" id="UP000325187">
    <property type="component" value="Unassembled WGS sequence"/>
</dbReference>
<protein>
    <recommendedName>
        <fullName evidence="5">Cell envelope biogenesis protein TolA</fullName>
    </recommendedName>
</protein>
<keyword evidence="2" id="KW-0812">Transmembrane</keyword>
<proteinExistence type="predicted"/>
<keyword evidence="2" id="KW-1133">Transmembrane helix</keyword>
<feature type="compositionally biased region" description="Basic and acidic residues" evidence="1">
    <location>
        <begin position="94"/>
        <end position="117"/>
    </location>
</feature>
<organism evidence="3 4">
    <name type="scientific">Iodidimonas gelatinilytica</name>
    <dbReference type="NCBI Taxonomy" id="1236966"/>
    <lineage>
        <taxon>Bacteria</taxon>
        <taxon>Pseudomonadati</taxon>
        <taxon>Pseudomonadota</taxon>
        <taxon>Alphaproteobacteria</taxon>
        <taxon>Iodidimonadales</taxon>
        <taxon>Iodidimonadaceae</taxon>
        <taxon>Iodidimonas</taxon>
    </lineage>
</organism>
<gene>
    <name evidence="3" type="ORF">JCM17845_26350</name>
</gene>
<feature type="region of interest" description="Disordered" evidence="1">
    <location>
        <begin position="52"/>
        <end position="172"/>
    </location>
</feature>
<dbReference type="EMBL" id="BKCM01000015">
    <property type="protein sequence ID" value="GER02012.1"/>
    <property type="molecule type" value="Genomic_DNA"/>
</dbReference>
<evidence type="ECO:0000256" key="2">
    <source>
        <dbReference type="SAM" id="Phobius"/>
    </source>
</evidence>
<dbReference type="Gene3D" id="3.30.1150.10">
    <property type="match status" value="1"/>
</dbReference>
<reference evidence="3 4" key="1">
    <citation type="submission" date="2019-09" db="EMBL/GenBank/DDBJ databases">
        <title>NBRP : Genome information of microbial organism related human and environment.</title>
        <authorList>
            <person name="Hattori M."/>
            <person name="Oshima K."/>
            <person name="Inaba H."/>
            <person name="Suda W."/>
            <person name="Sakamoto M."/>
            <person name="Iino T."/>
            <person name="Kitahara M."/>
            <person name="Oshida Y."/>
            <person name="Iida T."/>
            <person name="Kudo T."/>
            <person name="Itoh T."/>
            <person name="Ohkuma M."/>
        </authorList>
    </citation>
    <scope>NUCLEOTIDE SEQUENCE [LARGE SCALE GENOMIC DNA]</scope>
    <source>
        <strain evidence="3 4">Mie-1</strain>
    </source>
</reference>
<dbReference type="SUPFAM" id="SSF74653">
    <property type="entry name" value="TolA/TonB C-terminal domain"/>
    <property type="match status" value="1"/>
</dbReference>
<feature type="compositionally biased region" description="Basic and acidic residues" evidence="1">
    <location>
        <begin position="145"/>
        <end position="168"/>
    </location>
</feature>
<evidence type="ECO:0000313" key="3">
    <source>
        <dbReference type="EMBL" id="GER02012.1"/>
    </source>
</evidence>
<sequence length="285" mass="32029">MSDVKRFYREGLALSVAVHLGLLAVGYFGLPHLSRPEPDMPDIVPVSFVEISDVTRSNEPQSEPEPQPDPEPEDLYARDEPQQIDMAELDVPLPEDKPAPPEKKPDPAPEAKPEPVKPRLTVAPRTKPRPPSRFDSSKVAALIDRSIKEERPQSVPDPVEKTEEKDTETPQPSAFADRIATATLQAAIRQRVQECWYLPSGGKDVANMRVRIRIQLRQDGKLLRPPQFIDAGDLSKPGNEFYRIFAESARRAVQKCEPYDSLPLAQYDKWREIDFTFDAADMLGG</sequence>
<keyword evidence="4" id="KW-1185">Reference proteome</keyword>